<accession>A0ABN9WRG6</accession>
<protein>
    <submittedName>
        <fullName evidence="1">Uncharacterized protein</fullName>
    </submittedName>
</protein>
<reference evidence="1" key="1">
    <citation type="submission" date="2023-10" db="EMBL/GenBank/DDBJ databases">
        <authorList>
            <person name="Chen Y."/>
            <person name="Shah S."/>
            <person name="Dougan E. K."/>
            <person name="Thang M."/>
            <person name="Chan C."/>
        </authorList>
    </citation>
    <scope>NUCLEOTIDE SEQUENCE [LARGE SCALE GENOMIC DNA]</scope>
</reference>
<name>A0ABN9WRG6_9DINO</name>
<dbReference type="EMBL" id="CAUYUJ010019031">
    <property type="protein sequence ID" value="CAK0888132.1"/>
    <property type="molecule type" value="Genomic_DNA"/>
</dbReference>
<sequence length="495" mass="55784">VECIKLAKACGMAPETARGTCKHAYGNIEIAYFIVADAVEAQVAGILGLTIKLKVVERKVRVLEKPKPLPNMQIDCAPAPSRREQVGRFSSQVVANQEWTKCMLKLEKEAFAIMALMQGVCQRLHATTEQWDKRLREVTEQEKLFRIREQRAKHPTTQEQGVWQARCKLLAKGRWRSSADKDKLQELYSEATTKSNECDQQLLKERHAKRADTMDNSADPLEAAEFTLSEWKALWRTSDPMQQQVTPWEVEAREQLDDFTEEDVAKLKGLARCVRRGVHDAEKTLAWPVHMGTVLFFMIPKTFTTDRVIGLLPTTIRPWDCTSFGKAAEDAAWDVLLSHEMDNPDVEDEYTEATITAILGLVKAFERVSHFVLWEAGKQLKFNTGVLAVVFSYFAMARRLIVGESVSEETRTVATIIAGSKLSVRFLKMVIQSTVDGLVVERPIAKWRMYVALGACFEGFDKLGLNFSIGSAGKGAVMASAKWLRKVVAKDIQQR</sequence>
<gene>
    <name evidence="1" type="ORF">PCOR1329_LOCUS68981</name>
</gene>
<feature type="non-terminal residue" evidence="1">
    <location>
        <position position="495"/>
    </location>
</feature>
<dbReference type="Proteomes" id="UP001189429">
    <property type="component" value="Unassembled WGS sequence"/>
</dbReference>
<proteinExistence type="predicted"/>
<comment type="caution">
    <text evidence="1">The sequence shown here is derived from an EMBL/GenBank/DDBJ whole genome shotgun (WGS) entry which is preliminary data.</text>
</comment>
<evidence type="ECO:0000313" key="1">
    <source>
        <dbReference type="EMBL" id="CAK0888132.1"/>
    </source>
</evidence>
<organism evidence="1 2">
    <name type="scientific">Prorocentrum cordatum</name>
    <dbReference type="NCBI Taxonomy" id="2364126"/>
    <lineage>
        <taxon>Eukaryota</taxon>
        <taxon>Sar</taxon>
        <taxon>Alveolata</taxon>
        <taxon>Dinophyceae</taxon>
        <taxon>Prorocentrales</taxon>
        <taxon>Prorocentraceae</taxon>
        <taxon>Prorocentrum</taxon>
    </lineage>
</organism>
<evidence type="ECO:0000313" key="2">
    <source>
        <dbReference type="Proteomes" id="UP001189429"/>
    </source>
</evidence>
<feature type="non-terminal residue" evidence="1">
    <location>
        <position position="1"/>
    </location>
</feature>
<keyword evidence="2" id="KW-1185">Reference proteome</keyword>